<dbReference type="EC" id="5.2.1.8" evidence="10"/>
<evidence type="ECO:0000256" key="4">
    <source>
        <dbReference type="ARBA" id="ARBA00022490"/>
    </source>
</evidence>
<comment type="similarity">
    <text evidence="3 10">Belongs to the FKBP-type PPIase family.</text>
</comment>
<dbReference type="PROSITE" id="PS50059">
    <property type="entry name" value="FKBP_PPIASE"/>
    <property type="match status" value="1"/>
</dbReference>
<evidence type="ECO:0000259" key="11">
    <source>
        <dbReference type="PROSITE" id="PS50059"/>
    </source>
</evidence>
<keyword evidence="6" id="KW-0143">Chaperone</keyword>
<evidence type="ECO:0000256" key="9">
    <source>
        <dbReference type="PROSITE-ProRule" id="PRU00277"/>
    </source>
</evidence>
<proteinExistence type="inferred from homology"/>
<dbReference type="PANTHER" id="PTHR47861">
    <property type="entry name" value="FKBP-TYPE PEPTIDYL-PROLYL CIS-TRANS ISOMERASE SLYD"/>
    <property type="match status" value="1"/>
</dbReference>
<keyword evidence="5 9" id="KW-0697">Rotamase</keyword>
<evidence type="ECO:0000256" key="10">
    <source>
        <dbReference type="RuleBase" id="RU003915"/>
    </source>
</evidence>
<name>A0ABW5VGV6_9FLAO</name>
<dbReference type="EMBL" id="JBHUOK010000030">
    <property type="protein sequence ID" value="MFD2790207.1"/>
    <property type="molecule type" value="Genomic_DNA"/>
</dbReference>
<evidence type="ECO:0000313" key="13">
    <source>
        <dbReference type="Proteomes" id="UP001597532"/>
    </source>
</evidence>
<evidence type="ECO:0000256" key="8">
    <source>
        <dbReference type="ARBA" id="ARBA00037071"/>
    </source>
</evidence>
<organism evidence="12 13">
    <name type="scientific">Arenibacter antarcticus</name>
    <dbReference type="NCBI Taxonomy" id="2040469"/>
    <lineage>
        <taxon>Bacteria</taxon>
        <taxon>Pseudomonadati</taxon>
        <taxon>Bacteroidota</taxon>
        <taxon>Flavobacteriia</taxon>
        <taxon>Flavobacteriales</taxon>
        <taxon>Flavobacteriaceae</taxon>
        <taxon>Arenibacter</taxon>
    </lineage>
</organism>
<keyword evidence="4" id="KW-0963">Cytoplasm</keyword>
<protein>
    <recommendedName>
        <fullName evidence="10">Peptidyl-prolyl cis-trans isomerase</fullName>
        <ecNumber evidence="10">5.2.1.8</ecNumber>
    </recommendedName>
</protein>
<dbReference type="Gene3D" id="3.10.50.40">
    <property type="match status" value="1"/>
</dbReference>
<dbReference type="InterPro" id="IPR046357">
    <property type="entry name" value="PPIase_dom_sf"/>
</dbReference>
<dbReference type="Pfam" id="PF00254">
    <property type="entry name" value="FKBP_C"/>
    <property type="match status" value="1"/>
</dbReference>
<comment type="subcellular location">
    <subcellularLocation>
        <location evidence="2">Cytoplasm</location>
    </subcellularLocation>
</comment>
<evidence type="ECO:0000256" key="2">
    <source>
        <dbReference type="ARBA" id="ARBA00004496"/>
    </source>
</evidence>
<keyword evidence="13" id="KW-1185">Reference proteome</keyword>
<evidence type="ECO:0000313" key="12">
    <source>
        <dbReference type="EMBL" id="MFD2790207.1"/>
    </source>
</evidence>
<feature type="domain" description="PPIase FKBP-type" evidence="11">
    <location>
        <begin position="7"/>
        <end position="101"/>
    </location>
</feature>
<evidence type="ECO:0000256" key="7">
    <source>
        <dbReference type="ARBA" id="ARBA00023235"/>
    </source>
</evidence>
<dbReference type="Proteomes" id="UP001597532">
    <property type="component" value="Unassembled WGS sequence"/>
</dbReference>
<accession>A0ABW5VGV6</accession>
<evidence type="ECO:0000256" key="3">
    <source>
        <dbReference type="ARBA" id="ARBA00006577"/>
    </source>
</evidence>
<reference evidence="13" key="1">
    <citation type="journal article" date="2019" name="Int. J. Syst. Evol. Microbiol.">
        <title>The Global Catalogue of Microorganisms (GCM) 10K type strain sequencing project: providing services to taxonomists for standard genome sequencing and annotation.</title>
        <authorList>
            <consortium name="The Broad Institute Genomics Platform"/>
            <consortium name="The Broad Institute Genome Sequencing Center for Infectious Disease"/>
            <person name="Wu L."/>
            <person name="Ma J."/>
        </authorList>
    </citation>
    <scope>NUCLEOTIDE SEQUENCE [LARGE SCALE GENOMIC DNA]</scope>
    <source>
        <strain evidence="13">KCTC 52924</strain>
    </source>
</reference>
<keyword evidence="7 9" id="KW-0413">Isomerase</keyword>
<sequence>MSRVKADDTVKVHYTGKLKNGIVFDSSLERDPLEITLGKGMLIPGFEKGLLNMEVLEKKTIYVPKEEAYGDIINELFHEIDLNQLPPDIQPEIGMSLIAESDDGTKNQLRITDVKENTVVLDANHILAGQDLTFDLELIDII</sequence>
<dbReference type="InterPro" id="IPR001179">
    <property type="entry name" value="PPIase_FKBP_dom"/>
</dbReference>
<dbReference type="GO" id="GO:0003755">
    <property type="term" value="F:peptidyl-prolyl cis-trans isomerase activity"/>
    <property type="evidence" value="ECO:0007669"/>
    <property type="project" value="UniProtKB-EC"/>
</dbReference>
<comment type="catalytic activity">
    <reaction evidence="1 9 10">
        <text>[protein]-peptidylproline (omega=180) = [protein]-peptidylproline (omega=0)</text>
        <dbReference type="Rhea" id="RHEA:16237"/>
        <dbReference type="Rhea" id="RHEA-COMP:10747"/>
        <dbReference type="Rhea" id="RHEA-COMP:10748"/>
        <dbReference type="ChEBI" id="CHEBI:83833"/>
        <dbReference type="ChEBI" id="CHEBI:83834"/>
        <dbReference type="EC" id="5.2.1.8"/>
    </reaction>
</comment>
<evidence type="ECO:0000256" key="1">
    <source>
        <dbReference type="ARBA" id="ARBA00000971"/>
    </source>
</evidence>
<evidence type="ECO:0000256" key="6">
    <source>
        <dbReference type="ARBA" id="ARBA00023186"/>
    </source>
</evidence>
<evidence type="ECO:0000256" key="5">
    <source>
        <dbReference type="ARBA" id="ARBA00023110"/>
    </source>
</evidence>
<dbReference type="RefSeq" id="WP_251805773.1">
    <property type="nucleotide sequence ID" value="NZ_CP166679.1"/>
</dbReference>
<dbReference type="PANTHER" id="PTHR47861:SF3">
    <property type="entry name" value="FKBP-TYPE PEPTIDYL-PROLYL CIS-TRANS ISOMERASE SLYD"/>
    <property type="match status" value="1"/>
</dbReference>
<comment type="function">
    <text evidence="8">Also involved in hydrogenase metallocenter assembly, probably by participating in the nickel insertion step. This function in hydrogenase biosynthesis requires chaperone activity and the presence of the metal-binding domain, but not PPIase activity.</text>
</comment>
<comment type="caution">
    <text evidence="12">The sequence shown here is derived from an EMBL/GenBank/DDBJ whole genome shotgun (WGS) entry which is preliminary data.</text>
</comment>
<dbReference type="SUPFAM" id="SSF54534">
    <property type="entry name" value="FKBP-like"/>
    <property type="match status" value="1"/>
</dbReference>
<gene>
    <name evidence="12" type="ORF">ACFS1K_10565</name>
</gene>